<name>A0A540LHI1_MALBA</name>
<feature type="region of interest" description="Disordered" evidence="1">
    <location>
        <begin position="32"/>
        <end position="51"/>
    </location>
</feature>
<evidence type="ECO:0000313" key="3">
    <source>
        <dbReference type="Proteomes" id="UP000315295"/>
    </source>
</evidence>
<evidence type="ECO:0000313" key="2">
    <source>
        <dbReference type="EMBL" id="TQD85809.1"/>
    </source>
</evidence>
<protein>
    <submittedName>
        <fullName evidence="2">Uncharacterized protein</fullName>
    </submittedName>
</protein>
<sequence length="51" mass="5331">MENLISLVNKIQRACTALGDYGEGSAFIVASSPSPSVVRSTPGPSPSYLFD</sequence>
<feature type="compositionally biased region" description="Low complexity" evidence="1">
    <location>
        <begin position="32"/>
        <end position="42"/>
    </location>
</feature>
<dbReference type="AlphaFoldDB" id="A0A540LHI1"/>
<dbReference type="Proteomes" id="UP000315295">
    <property type="component" value="Unassembled WGS sequence"/>
</dbReference>
<gene>
    <name evidence="2" type="ORF">C1H46_028625</name>
</gene>
<reference evidence="2 3" key="1">
    <citation type="journal article" date="2019" name="G3 (Bethesda)">
        <title>Sequencing of a Wild Apple (Malus baccata) Genome Unravels the Differences Between Cultivated and Wild Apple Species Regarding Disease Resistance and Cold Tolerance.</title>
        <authorList>
            <person name="Chen X."/>
        </authorList>
    </citation>
    <scope>NUCLEOTIDE SEQUENCE [LARGE SCALE GENOMIC DNA]</scope>
    <source>
        <strain evidence="3">cv. Shandingzi</strain>
        <tissue evidence="2">Leaves</tissue>
    </source>
</reference>
<proteinExistence type="predicted"/>
<keyword evidence="3" id="KW-1185">Reference proteome</keyword>
<dbReference type="EMBL" id="VIEB01000586">
    <property type="protein sequence ID" value="TQD85809.1"/>
    <property type="molecule type" value="Genomic_DNA"/>
</dbReference>
<organism evidence="2 3">
    <name type="scientific">Malus baccata</name>
    <name type="common">Siberian crab apple</name>
    <name type="synonym">Pyrus baccata</name>
    <dbReference type="NCBI Taxonomy" id="106549"/>
    <lineage>
        <taxon>Eukaryota</taxon>
        <taxon>Viridiplantae</taxon>
        <taxon>Streptophyta</taxon>
        <taxon>Embryophyta</taxon>
        <taxon>Tracheophyta</taxon>
        <taxon>Spermatophyta</taxon>
        <taxon>Magnoliopsida</taxon>
        <taxon>eudicotyledons</taxon>
        <taxon>Gunneridae</taxon>
        <taxon>Pentapetalae</taxon>
        <taxon>rosids</taxon>
        <taxon>fabids</taxon>
        <taxon>Rosales</taxon>
        <taxon>Rosaceae</taxon>
        <taxon>Amygdaloideae</taxon>
        <taxon>Maleae</taxon>
        <taxon>Malus</taxon>
    </lineage>
</organism>
<accession>A0A540LHI1</accession>
<dbReference type="STRING" id="106549.A0A540LHI1"/>
<evidence type="ECO:0000256" key="1">
    <source>
        <dbReference type="SAM" id="MobiDB-lite"/>
    </source>
</evidence>
<comment type="caution">
    <text evidence="2">The sequence shown here is derived from an EMBL/GenBank/DDBJ whole genome shotgun (WGS) entry which is preliminary data.</text>
</comment>